<dbReference type="STRING" id="337451.A0A3S3MSC9"/>
<dbReference type="EMBL" id="QPKB01000003">
    <property type="protein sequence ID" value="RWR81532.1"/>
    <property type="molecule type" value="Genomic_DNA"/>
</dbReference>
<dbReference type="AlphaFoldDB" id="A0A3S3MSC9"/>
<dbReference type="PANTHER" id="PTHR33210:SF16">
    <property type="entry name" value="OS04G0517000 PROTEIN"/>
    <property type="match status" value="1"/>
</dbReference>
<evidence type="ECO:0000313" key="2">
    <source>
        <dbReference type="Proteomes" id="UP000283530"/>
    </source>
</evidence>
<comment type="caution">
    <text evidence="1">The sequence shown here is derived from an EMBL/GenBank/DDBJ whole genome shotgun (WGS) entry which is preliminary data.</text>
</comment>
<dbReference type="InterPro" id="IPR039923">
    <property type="entry name" value="Protodermal_1"/>
</dbReference>
<sequence length="199" mass="21801">MRRSSRPIVCCTSRSRGGGGLFFLLLLWVIFLVGGSGAVASSAFSSAGDARARRAGGGVEREEGHHYSVPEMTGPGFLYTRPRGSCTPQFWSSRREAWPRMVPEMASVSKVFGSLALERYRWDLTLLEATERNDDGTNAFSHLLKQSTAALLNSYSRTGFPYTPWEVKTLFIQSLVSVQAAAHQANLFSQANNNIASCV</sequence>
<keyword evidence="2" id="KW-1185">Reference proteome</keyword>
<dbReference type="OrthoDB" id="1939167at2759"/>
<accession>A0A3S3MSC9</accession>
<name>A0A3S3MSC9_9MAGN</name>
<protein>
    <submittedName>
        <fullName evidence="1">Uncharacterized protein</fullName>
    </submittedName>
</protein>
<organism evidence="1 2">
    <name type="scientific">Cinnamomum micranthum f. kanehirae</name>
    <dbReference type="NCBI Taxonomy" id="337451"/>
    <lineage>
        <taxon>Eukaryota</taxon>
        <taxon>Viridiplantae</taxon>
        <taxon>Streptophyta</taxon>
        <taxon>Embryophyta</taxon>
        <taxon>Tracheophyta</taxon>
        <taxon>Spermatophyta</taxon>
        <taxon>Magnoliopsida</taxon>
        <taxon>Magnoliidae</taxon>
        <taxon>Laurales</taxon>
        <taxon>Lauraceae</taxon>
        <taxon>Cinnamomum</taxon>
    </lineage>
</organism>
<reference evidence="1 2" key="1">
    <citation type="journal article" date="2019" name="Nat. Plants">
        <title>Stout camphor tree genome fills gaps in understanding of flowering plant genome evolution.</title>
        <authorList>
            <person name="Chaw S.M."/>
            <person name="Liu Y.C."/>
            <person name="Wu Y.W."/>
            <person name="Wang H.Y."/>
            <person name="Lin C.I."/>
            <person name="Wu C.S."/>
            <person name="Ke H.M."/>
            <person name="Chang L.Y."/>
            <person name="Hsu C.Y."/>
            <person name="Yang H.T."/>
            <person name="Sudianto E."/>
            <person name="Hsu M.H."/>
            <person name="Wu K.P."/>
            <person name="Wang L.N."/>
            <person name="Leebens-Mack J.H."/>
            <person name="Tsai I.J."/>
        </authorList>
    </citation>
    <scope>NUCLEOTIDE SEQUENCE [LARGE SCALE GENOMIC DNA]</scope>
    <source>
        <strain evidence="2">cv. Chaw 1501</strain>
        <tissue evidence="1">Young leaves</tissue>
    </source>
</reference>
<dbReference type="PANTHER" id="PTHR33210">
    <property type="entry name" value="PROTODERMAL FACTOR 1"/>
    <property type="match status" value="1"/>
</dbReference>
<dbReference type="Proteomes" id="UP000283530">
    <property type="component" value="Unassembled WGS sequence"/>
</dbReference>
<evidence type="ECO:0000313" key="1">
    <source>
        <dbReference type="EMBL" id="RWR81532.1"/>
    </source>
</evidence>
<proteinExistence type="predicted"/>
<gene>
    <name evidence="1" type="ORF">CKAN_01021900</name>
</gene>